<protein>
    <submittedName>
        <fullName evidence="9">Serine/threonine protein kinase</fullName>
    </submittedName>
</protein>
<gene>
    <name evidence="9" type="ORF">AWB69_08627</name>
</gene>
<dbReference type="InterPro" id="IPR001932">
    <property type="entry name" value="PPM-type_phosphatase-like_dom"/>
</dbReference>
<feature type="transmembrane region" description="Helical" evidence="6">
    <location>
        <begin position="586"/>
        <end position="605"/>
    </location>
</feature>
<keyword evidence="2" id="KW-0547">Nucleotide-binding</keyword>
<dbReference type="PROSITE" id="PS00108">
    <property type="entry name" value="PROTEIN_KINASE_ST"/>
    <property type="match status" value="1"/>
</dbReference>
<keyword evidence="9" id="KW-0723">Serine/threonine-protein kinase</keyword>
<evidence type="ECO:0000256" key="5">
    <source>
        <dbReference type="SAM" id="MobiDB-lite"/>
    </source>
</evidence>
<dbReference type="InterPro" id="IPR000719">
    <property type="entry name" value="Prot_kinase_dom"/>
</dbReference>
<dbReference type="RefSeq" id="WP_082913828.1">
    <property type="nucleotide sequence ID" value="NZ_FCOK02000113.1"/>
</dbReference>
<dbReference type="Pfam" id="PF00069">
    <property type="entry name" value="Pkinase"/>
    <property type="match status" value="1"/>
</dbReference>
<dbReference type="Gene3D" id="1.10.510.10">
    <property type="entry name" value="Transferase(Phosphotransferase) domain 1"/>
    <property type="match status" value="1"/>
</dbReference>
<evidence type="ECO:0000259" key="8">
    <source>
        <dbReference type="PROSITE" id="PS51746"/>
    </source>
</evidence>
<organism evidence="9 10">
    <name type="scientific">Caballeronia udeis</name>
    <dbReference type="NCBI Taxonomy" id="1232866"/>
    <lineage>
        <taxon>Bacteria</taxon>
        <taxon>Pseudomonadati</taxon>
        <taxon>Pseudomonadota</taxon>
        <taxon>Betaproteobacteria</taxon>
        <taxon>Burkholderiales</taxon>
        <taxon>Burkholderiaceae</taxon>
        <taxon>Caballeronia</taxon>
    </lineage>
</organism>
<name>A0A158JSE2_9BURK</name>
<dbReference type="Gene3D" id="3.60.40.10">
    <property type="entry name" value="PPM-type phosphatase domain"/>
    <property type="match status" value="1"/>
</dbReference>
<dbReference type="Proteomes" id="UP000054683">
    <property type="component" value="Unassembled WGS sequence"/>
</dbReference>
<keyword evidence="6" id="KW-1133">Transmembrane helix</keyword>
<evidence type="ECO:0000256" key="3">
    <source>
        <dbReference type="ARBA" id="ARBA00022777"/>
    </source>
</evidence>
<dbReference type="Pfam" id="PF13672">
    <property type="entry name" value="PP2C_2"/>
    <property type="match status" value="1"/>
</dbReference>
<dbReference type="EMBL" id="FCOK02000113">
    <property type="protein sequence ID" value="SAL71433.1"/>
    <property type="molecule type" value="Genomic_DNA"/>
</dbReference>
<sequence length="607" mass="65814">MTEPFSLDSLPAPDTGRMPGDPEGRPASRRAMGMGGEEIDLQLRPERGECAVLEIGCVSSPARARGHDHINEDYIGVMLGNLAERAARGSVIALADGVSGSKGGRVAAELSVRTFIDAYYGLPDTLQPGLAAACALEAIHGWLHQIGRIDPALNQMAASFAALIVRRATAYLVAAGDVRLYLLRDGQLTQLGDDDVMPVAFGAYVAQAVGMHPTLATRIETLELREGDRMLMCSDGLYRRVPMRELQTVLAARGGALDTARRLDALAVARGSQDDVTSAVVDVGGLPLLDVGYLERVVGALPIPAVPDAGNVVDGYLLKSVLSDGFYSRIFAGYDLADPNTPLALKFPKPRVSQDENVRQSIVRERWLAGKIDDEGVLAPMPVDADRQTRLYVVMPLGAGVTLEKLLTAPQPMALPRALEIARRLGRSIAALNRRNIIHRDIKPENVLVIQGDSTRLLDLGFAYMPGMEVPGPDAAPGSPAYMAPELMKGAQGDARSEVFAYGVTLYRLFSGGKLPYGFNGRVPLYQYRPDAPEWLDLVLEKALQPDPARRYQDVLEVCADLDRFSSGRDAMAPVRRRPLLESDPVLFWQLVAVLLLALLTWSLMRH</sequence>
<evidence type="ECO:0000313" key="10">
    <source>
        <dbReference type="Proteomes" id="UP000054683"/>
    </source>
</evidence>
<keyword evidence="6" id="KW-0812">Transmembrane</keyword>
<keyword evidence="4" id="KW-0067">ATP-binding</keyword>
<dbReference type="PROSITE" id="PS51746">
    <property type="entry name" value="PPM_2"/>
    <property type="match status" value="1"/>
</dbReference>
<dbReference type="PROSITE" id="PS50011">
    <property type="entry name" value="PROTEIN_KINASE_DOM"/>
    <property type="match status" value="1"/>
</dbReference>
<dbReference type="Gene3D" id="3.30.200.20">
    <property type="entry name" value="Phosphorylase Kinase, domain 1"/>
    <property type="match status" value="1"/>
</dbReference>
<dbReference type="SMART" id="SM00220">
    <property type="entry name" value="S_TKc"/>
    <property type="match status" value="1"/>
</dbReference>
<dbReference type="CDD" id="cd14014">
    <property type="entry name" value="STKc_PknB_like"/>
    <property type="match status" value="1"/>
</dbReference>
<dbReference type="InterPro" id="IPR008271">
    <property type="entry name" value="Ser/Thr_kinase_AS"/>
</dbReference>
<dbReference type="GO" id="GO:0005524">
    <property type="term" value="F:ATP binding"/>
    <property type="evidence" value="ECO:0007669"/>
    <property type="project" value="UniProtKB-KW"/>
</dbReference>
<proteinExistence type="predicted"/>
<dbReference type="SUPFAM" id="SSF81606">
    <property type="entry name" value="PP2C-like"/>
    <property type="match status" value="1"/>
</dbReference>
<keyword evidence="1" id="KW-0808">Transferase</keyword>
<dbReference type="OrthoDB" id="9801841at2"/>
<dbReference type="SMART" id="SM00331">
    <property type="entry name" value="PP2C_SIG"/>
    <property type="match status" value="1"/>
</dbReference>
<accession>A0A158JSE2</accession>
<dbReference type="PANTHER" id="PTHR43289:SF6">
    <property type="entry name" value="SERINE_THREONINE-PROTEIN KINASE NEKL-3"/>
    <property type="match status" value="1"/>
</dbReference>
<feature type="region of interest" description="Disordered" evidence="5">
    <location>
        <begin position="1"/>
        <end position="31"/>
    </location>
</feature>
<dbReference type="InterPro" id="IPR036457">
    <property type="entry name" value="PPM-type-like_dom_sf"/>
</dbReference>
<evidence type="ECO:0000256" key="2">
    <source>
        <dbReference type="ARBA" id="ARBA00022741"/>
    </source>
</evidence>
<keyword evidence="3 9" id="KW-0418">Kinase</keyword>
<keyword evidence="6" id="KW-0472">Membrane</keyword>
<reference evidence="9 10" key="1">
    <citation type="submission" date="2016-01" db="EMBL/GenBank/DDBJ databases">
        <authorList>
            <person name="Oliw E.H."/>
        </authorList>
    </citation>
    <scope>NUCLEOTIDE SEQUENCE [LARGE SCALE GENOMIC DNA]</scope>
    <source>
        <strain evidence="9">LMG 27134</strain>
    </source>
</reference>
<dbReference type="SMART" id="SM00332">
    <property type="entry name" value="PP2Cc"/>
    <property type="match status" value="1"/>
</dbReference>
<feature type="domain" description="PPM-type phosphatase" evidence="8">
    <location>
        <begin position="58"/>
        <end position="283"/>
    </location>
</feature>
<evidence type="ECO:0000256" key="4">
    <source>
        <dbReference type="ARBA" id="ARBA00022840"/>
    </source>
</evidence>
<dbReference type="AlphaFoldDB" id="A0A158JSE2"/>
<dbReference type="InterPro" id="IPR011009">
    <property type="entry name" value="Kinase-like_dom_sf"/>
</dbReference>
<evidence type="ECO:0000313" key="9">
    <source>
        <dbReference type="EMBL" id="SAL71433.1"/>
    </source>
</evidence>
<dbReference type="PANTHER" id="PTHR43289">
    <property type="entry name" value="MITOGEN-ACTIVATED PROTEIN KINASE KINASE KINASE 20-RELATED"/>
    <property type="match status" value="1"/>
</dbReference>
<dbReference type="GO" id="GO:0004674">
    <property type="term" value="F:protein serine/threonine kinase activity"/>
    <property type="evidence" value="ECO:0007669"/>
    <property type="project" value="UniProtKB-KW"/>
</dbReference>
<dbReference type="SUPFAM" id="SSF56112">
    <property type="entry name" value="Protein kinase-like (PK-like)"/>
    <property type="match status" value="1"/>
</dbReference>
<feature type="domain" description="Protein kinase" evidence="7">
    <location>
        <begin position="316"/>
        <end position="581"/>
    </location>
</feature>
<evidence type="ECO:0000256" key="6">
    <source>
        <dbReference type="SAM" id="Phobius"/>
    </source>
</evidence>
<evidence type="ECO:0000256" key="1">
    <source>
        <dbReference type="ARBA" id="ARBA00022679"/>
    </source>
</evidence>
<evidence type="ECO:0000259" key="7">
    <source>
        <dbReference type="PROSITE" id="PS50011"/>
    </source>
</evidence>